<dbReference type="GeneID" id="303302782"/>
<accession>A0ABQ2D860</accession>
<dbReference type="Proteomes" id="UP000606115">
    <property type="component" value="Unassembled WGS sequence"/>
</dbReference>
<dbReference type="Gene3D" id="2.60.120.650">
    <property type="entry name" value="Cupin"/>
    <property type="match status" value="1"/>
</dbReference>
<name>A0ABQ2D860_9MICC</name>
<feature type="domain" description="JmjC" evidence="1">
    <location>
        <begin position="111"/>
        <end position="252"/>
    </location>
</feature>
<protein>
    <recommendedName>
        <fullName evidence="1">JmjC domain-containing protein</fullName>
    </recommendedName>
</protein>
<proteinExistence type="predicted"/>
<dbReference type="PROSITE" id="PS51184">
    <property type="entry name" value="JMJC"/>
    <property type="match status" value="1"/>
</dbReference>
<sequence length="386" mass="42749">MTTIKNDAWSRFAQEHGPDFATVEYISSLVTAPEAIAGTIGHSLMNATDPRVHEAIGLPRIRVFGPSQLDYEASEAVVHSKYDGSNLVEWLQAVTGRKDVCAAFNGVETWSSKIRSTIYRSIVEPMVTACGVPPRGLDFYSFIAVSGFTPFGIHSDPEPSFIFHLGPSTKTVWVWENDTLPKLPDNREISLHTDKYLKSADHEFTLSPGDFLCIPAGRFHLFRNNGPAVFLGMSYYREDNHDELLQAISTLVRRSENQQDLANTALVAASNGEIHRELDRRQSQRLSRGHLGPYRILPVELFNVDLPAECLDVPFAVNNNQISVMGQSISVPESISDEDISRFFQPGKVLRAVDLQKLTDNPSEGNALFIALLRVGATFQTTEAGS</sequence>
<organism evidence="2 3">
    <name type="scientific">Glutamicibacter ardleyensis</name>
    <dbReference type="NCBI Taxonomy" id="225894"/>
    <lineage>
        <taxon>Bacteria</taxon>
        <taxon>Bacillati</taxon>
        <taxon>Actinomycetota</taxon>
        <taxon>Actinomycetes</taxon>
        <taxon>Micrococcales</taxon>
        <taxon>Micrococcaceae</taxon>
        <taxon>Glutamicibacter</taxon>
    </lineage>
</organism>
<evidence type="ECO:0000259" key="1">
    <source>
        <dbReference type="PROSITE" id="PS51184"/>
    </source>
</evidence>
<dbReference type="RefSeq" id="WP_141392884.1">
    <property type="nucleotide sequence ID" value="NZ_BMKX01000001.1"/>
</dbReference>
<evidence type="ECO:0000313" key="2">
    <source>
        <dbReference type="EMBL" id="GGJ48357.1"/>
    </source>
</evidence>
<comment type="caution">
    <text evidence="2">The sequence shown here is derived from an EMBL/GenBank/DDBJ whole genome shotgun (WGS) entry which is preliminary data.</text>
</comment>
<gene>
    <name evidence="2" type="ORF">GCM10007173_03700</name>
</gene>
<keyword evidence="3" id="KW-1185">Reference proteome</keyword>
<dbReference type="EMBL" id="BMKX01000001">
    <property type="protein sequence ID" value="GGJ48357.1"/>
    <property type="molecule type" value="Genomic_DNA"/>
</dbReference>
<evidence type="ECO:0000313" key="3">
    <source>
        <dbReference type="Proteomes" id="UP000606115"/>
    </source>
</evidence>
<reference evidence="3" key="1">
    <citation type="journal article" date="2019" name="Int. J. Syst. Evol. Microbiol.">
        <title>The Global Catalogue of Microorganisms (GCM) 10K type strain sequencing project: providing services to taxonomists for standard genome sequencing and annotation.</title>
        <authorList>
            <consortium name="The Broad Institute Genomics Platform"/>
            <consortium name="The Broad Institute Genome Sequencing Center for Infectious Disease"/>
            <person name="Wu L."/>
            <person name="Ma J."/>
        </authorList>
    </citation>
    <scope>NUCLEOTIDE SEQUENCE [LARGE SCALE GENOMIC DNA]</scope>
    <source>
        <strain evidence="3">CGMCC 1.3685</strain>
    </source>
</reference>
<dbReference type="InterPro" id="IPR003347">
    <property type="entry name" value="JmjC_dom"/>
</dbReference>
<dbReference type="SUPFAM" id="SSF51197">
    <property type="entry name" value="Clavaminate synthase-like"/>
    <property type="match status" value="1"/>
</dbReference>